<dbReference type="HOGENOM" id="CLU_014572_0_0_1"/>
<dbReference type="InParanoid" id="A0A0C3N522"/>
<evidence type="ECO:0000313" key="2">
    <source>
        <dbReference type="Proteomes" id="UP000054217"/>
    </source>
</evidence>
<keyword evidence="2" id="KW-1185">Reference proteome</keyword>
<reference evidence="2" key="2">
    <citation type="submission" date="2015-01" db="EMBL/GenBank/DDBJ databases">
        <title>Evolutionary Origins and Diversification of the Mycorrhizal Mutualists.</title>
        <authorList>
            <consortium name="DOE Joint Genome Institute"/>
            <consortium name="Mycorrhizal Genomics Consortium"/>
            <person name="Kohler A."/>
            <person name="Kuo A."/>
            <person name="Nagy L.G."/>
            <person name="Floudas D."/>
            <person name="Copeland A."/>
            <person name="Barry K.W."/>
            <person name="Cichocki N."/>
            <person name="Veneault-Fourrey C."/>
            <person name="LaButti K."/>
            <person name="Lindquist E.A."/>
            <person name="Lipzen A."/>
            <person name="Lundell T."/>
            <person name="Morin E."/>
            <person name="Murat C."/>
            <person name="Riley R."/>
            <person name="Ohm R."/>
            <person name="Sun H."/>
            <person name="Tunlid A."/>
            <person name="Henrissat B."/>
            <person name="Grigoriev I.V."/>
            <person name="Hibbett D.S."/>
            <person name="Martin F."/>
        </authorList>
    </citation>
    <scope>NUCLEOTIDE SEQUENCE [LARGE SCALE GENOMIC DNA]</scope>
    <source>
        <strain evidence="2">Marx 270</strain>
    </source>
</reference>
<organism evidence="1 2">
    <name type="scientific">Pisolithus tinctorius Marx 270</name>
    <dbReference type="NCBI Taxonomy" id="870435"/>
    <lineage>
        <taxon>Eukaryota</taxon>
        <taxon>Fungi</taxon>
        <taxon>Dikarya</taxon>
        <taxon>Basidiomycota</taxon>
        <taxon>Agaricomycotina</taxon>
        <taxon>Agaricomycetes</taxon>
        <taxon>Agaricomycetidae</taxon>
        <taxon>Boletales</taxon>
        <taxon>Sclerodermatineae</taxon>
        <taxon>Pisolithaceae</taxon>
        <taxon>Pisolithus</taxon>
    </lineage>
</organism>
<proteinExistence type="predicted"/>
<evidence type="ECO:0008006" key="3">
    <source>
        <dbReference type="Google" id="ProtNLM"/>
    </source>
</evidence>
<dbReference type="STRING" id="870435.A0A0C3N522"/>
<gene>
    <name evidence="1" type="ORF">M404DRAFT_163882</name>
</gene>
<protein>
    <recommendedName>
        <fullName evidence="3">Mediator complex subunit 1</fullName>
    </recommendedName>
</protein>
<dbReference type="EMBL" id="KN832051">
    <property type="protein sequence ID" value="KIN96179.1"/>
    <property type="molecule type" value="Genomic_DNA"/>
</dbReference>
<evidence type="ECO:0000313" key="1">
    <source>
        <dbReference type="EMBL" id="KIN96179.1"/>
    </source>
</evidence>
<reference evidence="1 2" key="1">
    <citation type="submission" date="2014-04" db="EMBL/GenBank/DDBJ databases">
        <authorList>
            <consortium name="DOE Joint Genome Institute"/>
            <person name="Kuo A."/>
            <person name="Kohler A."/>
            <person name="Costa M.D."/>
            <person name="Nagy L.G."/>
            <person name="Floudas D."/>
            <person name="Copeland A."/>
            <person name="Barry K.W."/>
            <person name="Cichocki N."/>
            <person name="Veneault-Fourrey C."/>
            <person name="LaButti K."/>
            <person name="Lindquist E.A."/>
            <person name="Lipzen A."/>
            <person name="Lundell T."/>
            <person name="Morin E."/>
            <person name="Murat C."/>
            <person name="Sun H."/>
            <person name="Tunlid A."/>
            <person name="Henrissat B."/>
            <person name="Grigoriev I.V."/>
            <person name="Hibbett D.S."/>
            <person name="Martin F."/>
            <person name="Nordberg H.P."/>
            <person name="Cantor M.N."/>
            <person name="Hua S.X."/>
        </authorList>
    </citation>
    <scope>NUCLEOTIDE SEQUENCE [LARGE SCALE GENOMIC DNA]</scope>
    <source>
        <strain evidence="1 2">Marx 270</strain>
    </source>
</reference>
<name>A0A0C3N522_PISTI</name>
<dbReference type="OrthoDB" id="544685at2759"/>
<accession>A0A0C3N522</accession>
<sequence length="691" mass="73150">MKQHAAITASISTSRATIAGLSSADRSVVFPDHAPPSPDRFAEWGRAAGMEAFVDSPGGSSMTTIVLAGKVLVLDVDIDGRVLVKTSFAIGNNVPNGTAVAPELDAFLAREVSRWVEAAKYASEGESFPSMPGEPAVVAAVCARALLGHMRYLKNLDSLADSEGERGIRWFMEPVVAYQHFMSKTGDQSKTVPLDKLLVQRAFPILYLNFPSLSFLVWLSPLAYLQFRSSIPKHLRGATGQTDIPLAHLTTSLVNEPKGATVASLKLVPSSEVSIVGAVSEGQNDHSFPSSPLHSWILDFSRSPSIYQGHGGIVMSQTRMRAIQGILGIDVATDILMSIGTPAGASGMGPFGSMPSMSQLNFNNFGASQATTVESLSSIRSSWVDLLFNPTSSAEHYRTTYRSPSGVHPPLNLRLSVPQEPGFLLQRVPVRTTNQVSRVLEIVREQCWLNELLLMSQWQPEDTATLPKDSKGADLPSSTGAMGADATELLASLLEGSFTPKSIPVSVFLPSTSLPPLAQSHRHATSCPVPQFSFSGLGPPPVSGGTSDSLFGTGDMDMDMEIPGLSMSMNSSMEIGIDAGMGMEMGGGVNMGGMGSMGIDFSGSVSPPRQPPMIILSSPAKAPTVDLVELRISFVPGSSTGAGSVGLGNEGGDCRVKVEASPGVDTKGMDEIVRRGGIWGLPGRVWTKNHK</sequence>
<dbReference type="AlphaFoldDB" id="A0A0C3N522"/>
<dbReference type="Proteomes" id="UP000054217">
    <property type="component" value="Unassembled WGS sequence"/>
</dbReference>